<dbReference type="RefSeq" id="WP_089224227.1">
    <property type="nucleotide sequence ID" value="NZ_FZOF01000006.1"/>
</dbReference>
<dbReference type="EMBL" id="FZOF01000006">
    <property type="protein sequence ID" value="SNS50439.1"/>
    <property type="molecule type" value="Genomic_DNA"/>
</dbReference>
<dbReference type="InterPro" id="IPR020132">
    <property type="entry name" value="Gp24/Gp25"/>
</dbReference>
<dbReference type="AlphaFoldDB" id="A0A239F0M2"/>
<gene>
    <name evidence="1" type="ORF">SAMN05216252_106251</name>
</gene>
<reference evidence="1 2" key="1">
    <citation type="submission" date="2017-06" db="EMBL/GenBank/DDBJ databases">
        <authorList>
            <person name="Kim H.J."/>
            <person name="Triplett B.A."/>
        </authorList>
    </citation>
    <scope>NUCLEOTIDE SEQUENCE [LARGE SCALE GENOMIC DNA]</scope>
    <source>
        <strain evidence="1 2">CGMCC 4.1858</strain>
    </source>
</reference>
<organism evidence="1 2">
    <name type="scientific">Actinacidiphila glaucinigra</name>
    <dbReference type="NCBI Taxonomy" id="235986"/>
    <lineage>
        <taxon>Bacteria</taxon>
        <taxon>Bacillati</taxon>
        <taxon>Actinomycetota</taxon>
        <taxon>Actinomycetes</taxon>
        <taxon>Kitasatosporales</taxon>
        <taxon>Streptomycetaceae</taxon>
        <taxon>Actinacidiphila</taxon>
    </lineage>
</organism>
<name>A0A239F0M2_9ACTN</name>
<keyword evidence="2" id="KW-1185">Reference proteome</keyword>
<protein>
    <recommendedName>
        <fullName evidence="3">Tail assembly chaperone</fullName>
    </recommendedName>
</protein>
<dbReference type="Pfam" id="PF17388">
    <property type="entry name" value="GP24_25"/>
    <property type="match status" value="1"/>
</dbReference>
<accession>A0A239F0M2</accession>
<evidence type="ECO:0000313" key="2">
    <source>
        <dbReference type="Proteomes" id="UP000198280"/>
    </source>
</evidence>
<evidence type="ECO:0000313" key="1">
    <source>
        <dbReference type="EMBL" id="SNS50439.1"/>
    </source>
</evidence>
<sequence>MASFSLDDIRAAAERKYGSTDIEFGGETVRLLNPLRLSKARRDELLAIQDQLGKDEADQAAVMAEAIRCVAESAGAAEKLLKEVGDDLAILAEIFGHYGSSTQAGEASASQG</sequence>
<dbReference type="OrthoDB" id="3394464at2"/>
<proteinExistence type="predicted"/>
<dbReference type="Proteomes" id="UP000198280">
    <property type="component" value="Unassembled WGS sequence"/>
</dbReference>
<evidence type="ECO:0008006" key="3">
    <source>
        <dbReference type="Google" id="ProtNLM"/>
    </source>
</evidence>